<evidence type="ECO:0000313" key="2">
    <source>
        <dbReference type="Proteomes" id="UP000070373"/>
    </source>
</evidence>
<evidence type="ECO:0000313" key="1">
    <source>
        <dbReference type="EMBL" id="KXA92078.1"/>
    </source>
</evidence>
<reference evidence="1 2" key="1">
    <citation type="journal article" date="2016" name="Sci. Rep.">
        <title>Metabolic traits of an uncultured archaeal lineage -MSBL1- from brine pools of the Red Sea.</title>
        <authorList>
            <person name="Mwirichia R."/>
            <person name="Alam I."/>
            <person name="Rashid M."/>
            <person name="Vinu M."/>
            <person name="Ba-Alawi W."/>
            <person name="Anthony Kamau A."/>
            <person name="Kamanda Ngugi D."/>
            <person name="Goker M."/>
            <person name="Klenk H.P."/>
            <person name="Bajic V."/>
            <person name="Stingl U."/>
        </authorList>
    </citation>
    <scope>NUCLEOTIDE SEQUENCE [LARGE SCALE GENOMIC DNA]</scope>
    <source>
        <strain evidence="1">SCGC-AAA259E17</strain>
    </source>
</reference>
<name>A0A133UD13_9EURY</name>
<organism evidence="1 2">
    <name type="scientific">candidate division MSBL1 archaeon SCGC-AAA259E17</name>
    <dbReference type="NCBI Taxonomy" id="1698263"/>
    <lineage>
        <taxon>Archaea</taxon>
        <taxon>Methanobacteriati</taxon>
        <taxon>Methanobacteriota</taxon>
        <taxon>candidate division MSBL1</taxon>
    </lineage>
</organism>
<dbReference type="Proteomes" id="UP000070373">
    <property type="component" value="Unassembled WGS sequence"/>
</dbReference>
<gene>
    <name evidence="1" type="ORF">AKJ64_04075</name>
</gene>
<accession>A0A133UD13</accession>
<comment type="caution">
    <text evidence="1">The sequence shown here is derived from an EMBL/GenBank/DDBJ whole genome shotgun (WGS) entry which is preliminary data.</text>
</comment>
<dbReference type="EMBL" id="LHXN01000081">
    <property type="protein sequence ID" value="KXA92078.1"/>
    <property type="molecule type" value="Genomic_DNA"/>
</dbReference>
<proteinExistence type="predicted"/>
<sequence length="63" mass="7384">MRLPPAAFPWVTFFPFFTTRGVLKRIFEPDPSKAVKLFKRAREGEESLAPGSVDWLEDYFFDE</sequence>
<protein>
    <submittedName>
        <fullName evidence="1">Uncharacterized protein</fullName>
    </submittedName>
</protein>
<keyword evidence="2" id="KW-1185">Reference proteome</keyword>
<dbReference type="AlphaFoldDB" id="A0A133UD13"/>